<feature type="non-terminal residue" evidence="4">
    <location>
        <position position="433"/>
    </location>
</feature>
<dbReference type="Pfam" id="PF00501">
    <property type="entry name" value="AMP-binding"/>
    <property type="match status" value="1"/>
</dbReference>
<accession>A0ABW8M6S2</accession>
<dbReference type="Gene3D" id="3.40.50.980">
    <property type="match status" value="2"/>
</dbReference>
<dbReference type="Proteomes" id="UP001620295">
    <property type="component" value="Unassembled WGS sequence"/>
</dbReference>
<dbReference type="PROSITE" id="PS00455">
    <property type="entry name" value="AMP_BINDING"/>
    <property type="match status" value="1"/>
</dbReference>
<evidence type="ECO:0000259" key="3">
    <source>
        <dbReference type="Pfam" id="PF00668"/>
    </source>
</evidence>
<comment type="caution">
    <text evidence="4">The sequence shown here is derived from an EMBL/GenBank/DDBJ whole genome shotgun (WGS) entry which is preliminary data.</text>
</comment>
<gene>
    <name evidence="4" type="ORF">ACI2L5_54945</name>
</gene>
<dbReference type="PANTHER" id="PTHR45527:SF1">
    <property type="entry name" value="FATTY ACID SYNTHASE"/>
    <property type="match status" value="1"/>
</dbReference>
<evidence type="ECO:0000313" key="5">
    <source>
        <dbReference type="Proteomes" id="UP001620295"/>
    </source>
</evidence>
<dbReference type="Pfam" id="PF00668">
    <property type="entry name" value="Condensation"/>
    <property type="match status" value="1"/>
</dbReference>
<dbReference type="InterPro" id="IPR023213">
    <property type="entry name" value="CAT-like_dom_sf"/>
</dbReference>
<feature type="compositionally biased region" description="Basic and acidic residues" evidence="1">
    <location>
        <begin position="347"/>
        <end position="358"/>
    </location>
</feature>
<dbReference type="SUPFAM" id="SSF56801">
    <property type="entry name" value="Acetyl-CoA synthetase-like"/>
    <property type="match status" value="1"/>
</dbReference>
<sequence length="433" mass="45969">TFMVLQSALALLLTKLGAGEDIPVGSPIAGRPDQALEDLVGVFLNTLVLRTDTSGDPTFDQLLARVRRTALDAYAHQDIPFERLVEVVDPERSRARHPLFQVMLMVQNMPAAETALGGLALRPELVDLGVAKVDLSFAFGERPERPGALSGVCEYSTDLFDRETVCDLADRLVRVLAAAAEDPGRPIGSLDLLDLMERHRLLNRYNDTARPLDGAALPELFQRQAHALPDTPAVVHGDTALSYAELNARANRLARLLLARGIGPEDVVGVALPRSVDLLVAVVAVVKAGAAYLPIDPGYPTERVSFMLADAAPAVVLTRGGVLPDGVRAPVLALDEPETAQALAAQRDTDPTDADRPRPLHPAAPVYVIHTSGSTGRPKGVVMPAGAMANLVAWHHGEIGGGAGTRVAQFTAISFDVSAQEILATLLTGKTLV</sequence>
<dbReference type="InterPro" id="IPR000873">
    <property type="entry name" value="AMP-dep_synth/lig_dom"/>
</dbReference>
<feature type="domain" description="Condensation" evidence="3">
    <location>
        <begin position="3"/>
        <end position="201"/>
    </location>
</feature>
<dbReference type="InterPro" id="IPR020845">
    <property type="entry name" value="AMP-binding_CS"/>
</dbReference>
<name>A0ABW8M6S2_9ACTN</name>
<feature type="non-terminal residue" evidence="4">
    <location>
        <position position="1"/>
    </location>
</feature>
<dbReference type="InterPro" id="IPR001242">
    <property type="entry name" value="Condensation_dom"/>
</dbReference>
<organism evidence="4 5">
    <name type="scientific">Streptomyces milbemycinicus</name>
    <dbReference type="NCBI Taxonomy" id="476552"/>
    <lineage>
        <taxon>Bacteria</taxon>
        <taxon>Bacillati</taxon>
        <taxon>Actinomycetota</taxon>
        <taxon>Actinomycetes</taxon>
        <taxon>Kitasatosporales</taxon>
        <taxon>Streptomycetaceae</taxon>
        <taxon>Streptomyces</taxon>
    </lineage>
</organism>
<proteinExistence type="predicted"/>
<evidence type="ECO:0000313" key="4">
    <source>
        <dbReference type="EMBL" id="MFK4273873.1"/>
    </source>
</evidence>
<reference evidence="4 5" key="1">
    <citation type="submission" date="2024-11" db="EMBL/GenBank/DDBJ databases">
        <title>The Natural Products Discovery Center: Release of the First 8490 Sequenced Strains for Exploring Actinobacteria Biosynthetic Diversity.</title>
        <authorList>
            <person name="Kalkreuter E."/>
            <person name="Kautsar S.A."/>
            <person name="Yang D."/>
            <person name="Bader C.D."/>
            <person name="Teijaro C.N."/>
            <person name="Fluegel L."/>
            <person name="Davis C.M."/>
            <person name="Simpson J.R."/>
            <person name="Lauterbach L."/>
            <person name="Steele A.D."/>
            <person name="Gui C."/>
            <person name="Meng S."/>
            <person name="Li G."/>
            <person name="Viehrig K."/>
            <person name="Ye F."/>
            <person name="Su P."/>
            <person name="Kiefer A.F."/>
            <person name="Nichols A."/>
            <person name="Cepeda A.J."/>
            <person name="Yan W."/>
            <person name="Fan B."/>
            <person name="Jiang Y."/>
            <person name="Adhikari A."/>
            <person name="Zheng C.-J."/>
            <person name="Schuster L."/>
            <person name="Cowan T.M."/>
            <person name="Smanski M.J."/>
            <person name="Chevrette M.G."/>
            <person name="De Carvalho L.P.S."/>
            <person name="Shen B."/>
        </authorList>
    </citation>
    <scope>NUCLEOTIDE SEQUENCE [LARGE SCALE GENOMIC DNA]</scope>
    <source>
        <strain evidence="4 5">NPDC020863</strain>
    </source>
</reference>
<dbReference type="SUPFAM" id="SSF52777">
    <property type="entry name" value="CoA-dependent acyltransferases"/>
    <property type="match status" value="1"/>
</dbReference>
<feature type="domain" description="AMP-dependent synthetase/ligase" evidence="2">
    <location>
        <begin position="221"/>
        <end position="433"/>
    </location>
</feature>
<dbReference type="EMBL" id="JBJDQH010000381">
    <property type="protein sequence ID" value="MFK4273873.1"/>
    <property type="molecule type" value="Genomic_DNA"/>
</dbReference>
<evidence type="ECO:0000256" key="1">
    <source>
        <dbReference type="SAM" id="MobiDB-lite"/>
    </source>
</evidence>
<dbReference type="Gene3D" id="3.30.559.30">
    <property type="entry name" value="Nonribosomal peptide synthetase, condensation domain"/>
    <property type="match status" value="1"/>
</dbReference>
<keyword evidence="5" id="KW-1185">Reference proteome</keyword>
<protein>
    <submittedName>
        <fullName evidence="4">AMP-binding protein</fullName>
    </submittedName>
</protein>
<dbReference type="PANTHER" id="PTHR45527">
    <property type="entry name" value="NONRIBOSOMAL PEPTIDE SYNTHETASE"/>
    <property type="match status" value="1"/>
</dbReference>
<evidence type="ECO:0000259" key="2">
    <source>
        <dbReference type="Pfam" id="PF00501"/>
    </source>
</evidence>
<dbReference type="Gene3D" id="3.30.559.10">
    <property type="entry name" value="Chloramphenicol acetyltransferase-like domain"/>
    <property type="match status" value="1"/>
</dbReference>
<feature type="region of interest" description="Disordered" evidence="1">
    <location>
        <begin position="342"/>
        <end position="361"/>
    </location>
</feature>
<dbReference type="RefSeq" id="WP_404749584.1">
    <property type="nucleotide sequence ID" value="NZ_JBJDQH010000381.1"/>
</dbReference>